<keyword evidence="1" id="KW-0808">Transferase</keyword>
<organism evidence="3 4">
    <name type="scientific">Dipteronia sinensis</name>
    <dbReference type="NCBI Taxonomy" id="43782"/>
    <lineage>
        <taxon>Eukaryota</taxon>
        <taxon>Viridiplantae</taxon>
        <taxon>Streptophyta</taxon>
        <taxon>Embryophyta</taxon>
        <taxon>Tracheophyta</taxon>
        <taxon>Spermatophyta</taxon>
        <taxon>Magnoliopsida</taxon>
        <taxon>eudicotyledons</taxon>
        <taxon>Gunneridae</taxon>
        <taxon>Pentapetalae</taxon>
        <taxon>rosids</taxon>
        <taxon>malvids</taxon>
        <taxon>Sapindales</taxon>
        <taxon>Sapindaceae</taxon>
        <taxon>Hippocastanoideae</taxon>
        <taxon>Acereae</taxon>
        <taxon>Dipteronia</taxon>
    </lineage>
</organism>
<dbReference type="PANTHER" id="PTHR48046">
    <property type="entry name" value="UDP-GLYCOSYLTRANSFERASE 72E1"/>
    <property type="match status" value="1"/>
</dbReference>
<dbReference type="EMBL" id="JANJYJ010000001">
    <property type="protein sequence ID" value="KAK3231563.1"/>
    <property type="molecule type" value="Genomic_DNA"/>
</dbReference>
<evidence type="ECO:0000256" key="2">
    <source>
        <dbReference type="SAM" id="MobiDB-lite"/>
    </source>
</evidence>
<comment type="caution">
    <text evidence="3">The sequence shown here is derived from an EMBL/GenBank/DDBJ whole genome shotgun (WGS) entry which is preliminary data.</text>
</comment>
<feature type="region of interest" description="Disordered" evidence="2">
    <location>
        <begin position="299"/>
        <end position="331"/>
    </location>
</feature>
<feature type="compositionally biased region" description="Basic and acidic residues" evidence="2">
    <location>
        <begin position="1"/>
        <end position="14"/>
    </location>
</feature>
<dbReference type="PANTHER" id="PTHR48046:SF4">
    <property type="entry name" value="GLYCOSYLTRANSFERASE"/>
    <property type="match status" value="1"/>
</dbReference>
<dbReference type="GO" id="GO:0016757">
    <property type="term" value="F:glycosyltransferase activity"/>
    <property type="evidence" value="ECO:0007669"/>
    <property type="project" value="UniProtKB-KW"/>
</dbReference>
<feature type="compositionally biased region" description="Gly residues" evidence="2">
    <location>
        <begin position="314"/>
        <end position="324"/>
    </location>
</feature>
<dbReference type="AlphaFoldDB" id="A0AAE0EK87"/>
<evidence type="ECO:0000313" key="3">
    <source>
        <dbReference type="EMBL" id="KAK3231563.1"/>
    </source>
</evidence>
<keyword evidence="1" id="KW-0328">Glycosyltransferase</keyword>
<gene>
    <name evidence="3" type="ORF">Dsin_003444</name>
</gene>
<evidence type="ECO:0000256" key="1">
    <source>
        <dbReference type="ARBA" id="ARBA00022676"/>
    </source>
</evidence>
<feature type="region of interest" description="Disordered" evidence="2">
    <location>
        <begin position="1"/>
        <end position="24"/>
    </location>
</feature>
<keyword evidence="4" id="KW-1185">Reference proteome</keyword>
<reference evidence="3" key="1">
    <citation type="journal article" date="2023" name="Plant J.">
        <title>Genome sequences and population genomics provide insights into the demographic history, inbreeding, and mutation load of two 'living fossil' tree species of Dipteronia.</title>
        <authorList>
            <person name="Feng Y."/>
            <person name="Comes H.P."/>
            <person name="Chen J."/>
            <person name="Zhu S."/>
            <person name="Lu R."/>
            <person name="Zhang X."/>
            <person name="Li P."/>
            <person name="Qiu J."/>
            <person name="Olsen K.M."/>
            <person name="Qiu Y."/>
        </authorList>
    </citation>
    <scope>NUCLEOTIDE SEQUENCE</scope>
    <source>
        <strain evidence="3">NBL</strain>
    </source>
</reference>
<dbReference type="SUPFAM" id="SSF53756">
    <property type="entry name" value="UDP-Glycosyltransferase/glycogen phosphorylase"/>
    <property type="match status" value="1"/>
</dbReference>
<evidence type="ECO:0000313" key="4">
    <source>
        <dbReference type="Proteomes" id="UP001281410"/>
    </source>
</evidence>
<accession>A0AAE0EK87</accession>
<proteinExistence type="predicted"/>
<feature type="compositionally biased region" description="Basic and acidic residues" evidence="2">
    <location>
        <begin position="299"/>
        <end position="312"/>
    </location>
</feature>
<protein>
    <submittedName>
        <fullName evidence="3">Uncharacterized protein</fullName>
    </submittedName>
</protein>
<dbReference type="Proteomes" id="UP001281410">
    <property type="component" value="Unassembled WGS sequence"/>
</dbReference>
<sequence>MQTHSGVEHYEKARSLMQKSSGRAIHEKARMKKLGKSSEHYAKSSGRAIHEKARSCYEKARMKKLGAFMKTLGAFMKKLGAFMKTLGKSSGRTIHEKSRAVHEKARMKKLGAFMKKLGALCKKLGQGNSRKISGTGILVNTWEDFEPVHHKAIREHSFFLQLLTPPVYPVGPLIKQDEPLSSSDEECLTWLDNQPADSVLFIGLGSGGTLTTEQLLEMAWGLEMSKQKFIWVLRKPDDADAFSTLAATLTIRTRICRKGSWRRQVELGRWVFVSLWLELDDGEYNSRCPDNSLAALRGAEDERCDADGRDSGGYETGEGTGRDGGQTRRDQ</sequence>
<name>A0AAE0EK87_9ROSI</name>
<dbReference type="Gene3D" id="3.40.50.2000">
    <property type="entry name" value="Glycogen Phosphorylase B"/>
    <property type="match status" value="2"/>
</dbReference>